<keyword evidence="1" id="KW-0732">Signal</keyword>
<evidence type="ECO:0000313" key="2">
    <source>
        <dbReference type="EMBL" id="QDU83208.1"/>
    </source>
</evidence>
<feature type="signal peptide" evidence="1">
    <location>
        <begin position="1"/>
        <end position="26"/>
    </location>
</feature>
<sequence length="717" mass="79698" precursor="true">MAPTSHAVRLATLAFAALSLVPFLGAAVRAQEPAERDEQPLTAIDLEAALDDLACSIKRSDAVAKDVAASLVEIEVKNGGAEWAEPLIFRITPKDRDAAPLLVERVGTPIHGRTGRLVGPKKRQKYPLQIPLSEKELRGARVTVEHASFWPTGSPESEIEFDERIVSLGPIEVERERSEMFGRTIDVSRFRVDNRTTYPIDVMFEMKFAGEIDGTALYRVHLGPEASEWVVLDQFQFDTSTEHGAGTLGVEVRNLRPVDWSAVVDDGQELARSELERAWDSWERVDPELFPLRARFRANVSEIGLFGSDGGRFDIVDAFDGFVTIEESGAIALTDLDGKQIRSKGESSVKRAMLDVAKQLARPAFAEQERLWRPRLIASGTPTRVEIDAASDWFGYSTVEVRLQDGRIAAFGPPGEDTLLVDHWTTSRTGPDGPWRVDSRWRDSQSQGVERRSFRWQPFEDSAVVARYEFHDEGLLVKNPKDVVISLSGWTASSPAIPNPEPPTGAVADRLREAWDGYYRYPSMGARLTGTYVAKTPGTDGTWGGYKKVEGTFDLGTFHSGFWRHVTTTVEGKKISEFDRGLLINAVEDRFLMWSGREMCARPLFDVAFAGATLTAEDDDWIGVEGMPTWSGIRVVDGRITAMRRGKSTITTIAWVDRDGALLPTRIEQLGGGGMVEFDWESPTTGWWFPSRAHFTAIFGSDWGPETLEMEVETVEP</sequence>
<dbReference type="RefSeq" id="WP_145182503.1">
    <property type="nucleotide sequence ID" value="NZ_CP036290.1"/>
</dbReference>
<keyword evidence="3" id="KW-1185">Reference proteome</keyword>
<dbReference type="AlphaFoldDB" id="A0A518CVI7"/>
<feature type="chain" id="PRO_5021978593" evidence="1">
    <location>
        <begin position="27"/>
        <end position="717"/>
    </location>
</feature>
<evidence type="ECO:0000256" key="1">
    <source>
        <dbReference type="SAM" id="SignalP"/>
    </source>
</evidence>
<gene>
    <name evidence="2" type="ORF">Pla163_03060</name>
</gene>
<proteinExistence type="predicted"/>
<evidence type="ECO:0000313" key="3">
    <source>
        <dbReference type="Proteomes" id="UP000319342"/>
    </source>
</evidence>
<protein>
    <submittedName>
        <fullName evidence="2">Uncharacterized protein</fullName>
    </submittedName>
</protein>
<dbReference type="Proteomes" id="UP000319342">
    <property type="component" value="Chromosome"/>
</dbReference>
<organism evidence="2 3">
    <name type="scientific">Rohdeia mirabilis</name>
    <dbReference type="NCBI Taxonomy" id="2528008"/>
    <lineage>
        <taxon>Bacteria</taxon>
        <taxon>Pseudomonadati</taxon>
        <taxon>Planctomycetota</taxon>
        <taxon>Planctomycetia</taxon>
        <taxon>Planctomycetia incertae sedis</taxon>
        <taxon>Rohdeia</taxon>
    </lineage>
</organism>
<accession>A0A518CVI7</accession>
<name>A0A518CVI7_9BACT</name>
<reference evidence="2 3" key="1">
    <citation type="submission" date="2019-02" db="EMBL/GenBank/DDBJ databases">
        <title>Deep-cultivation of Planctomycetes and their phenomic and genomic characterization uncovers novel biology.</title>
        <authorList>
            <person name="Wiegand S."/>
            <person name="Jogler M."/>
            <person name="Boedeker C."/>
            <person name="Pinto D."/>
            <person name="Vollmers J."/>
            <person name="Rivas-Marin E."/>
            <person name="Kohn T."/>
            <person name="Peeters S.H."/>
            <person name="Heuer A."/>
            <person name="Rast P."/>
            <person name="Oberbeckmann S."/>
            <person name="Bunk B."/>
            <person name="Jeske O."/>
            <person name="Meyerdierks A."/>
            <person name="Storesund J.E."/>
            <person name="Kallscheuer N."/>
            <person name="Luecker S."/>
            <person name="Lage O.M."/>
            <person name="Pohl T."/>
            <person name="Merkel B.J."/>
            <person name="Hornburger P."/>
            <person name="Mueller R.-W."/>
            <person name="Bruemmer F."/>
            <person name="Labrenz M."/>
            <person name="Spormann A.M."/>
            <person name="Op den Camp H."/>
            <person name="Overmann J."/>
            <person name="Amann R."/>
            <person name="Jetten M.S.M."/>
            <person name="Mascher T."/>
            <person name="Medema M.H."/>
            <person name="Devos D.P."/>
            <person name="Kaster A.-K."/>
            <person name="Ovreas L."/>
            <person name="Rohde M."/>
            <person name="Galperin M.Y."/>
            <person name="Jogler C."/>
        </authorList>
    </citation>
    <scope>NUCLEOTIDE SEQUENCE [LARGE SCALE GENOMIC DNA]</scope>
    <source>
        <strain evidence="2 3">Pla163</strain>
    </source>
</reference>
<dbReference type="EMBL" id="CP036290">
    <property type="protein sequence ID" value="QDU83208.1"/>
    <property type="molecule type" value="Genomic_DNA"/>
</dbReference>